<organism evidence="1 2">
    <name type="scientific">Dillenia turbinata</name>
    <dbReference type="NCBI Taxonomy" id="194707"/>
    <lineage>
        <taxon>Eukaryota</taxon>
        <taxon>Viridiplantae</taxon>
        <taxon>Streptophyta</taxon>
        <taxon>Embryophyta</taxon>
        <taxon>Tracheophyta</taxon>
        <taxon>Spermatophyta</taxon>
        <taxon>Magnoliopsida</taxon>
        <taxon>eudicotyledons</taxon>
        <taxon>Gunneridae</taxon>
        <taxon>Pentapetalae</taxon>
        <taxon>Dilleniales</taxon>
        <taxon>Dilleniaceae</taxon>
        <taxon>Dillenia</taxon>
    </lineage>
</organism>
<evidence type="ECO:0000313" key="1">
    <source>
        <dbReference type="EMBL" id="KAK6929801.1"/>
    </source>
</evidence>
<dbReference type="SUPFAM" id="SSF51197">
    <property type="entry name" value="Clavaminate synthase-like"/>
    <property type="match status" value="1"/>
</dbReference>
<keyword evidence="2" id="KW-1185">Reference proteome</keyword>
<evidence type="ECO:0008006" key="3">
    <source>
        <dbReference type="Google" id="ProtNLM"/>
    </source>
</evidence>
<evidence type="ECO:0000313" key="2">
    <source>
        <dbReference type="Proteomes" id="UP001370490"/>
    </source>
</evidence>
<name>A0AAN8VHC8_9MAGN</name>
<dbReference type="AlphaFoldDB" id="A0AAN8VHC8"/>
<gene>
    <name evidence="1" type="ORF">RJ641_003895</name>
</gene>
<accession>A0AAN8VHC8</accession>
<dbReference type="Proteomes" id="UP001370490">
    <property type="component" value="Unassembled WGS sequence"/>
</dbReference>
<reference evidence="1 2" key="1">
    <citation type="submission" date="2023-12" db="EMBL/GenBank/DDBJ databases">
        <title>A high-quality genome assembly for Dillenia turbinata (Dilleniales).</title>
        <authorList>
            <person name="Chanderbali A."/>
        </authorList>
    </citation>
    <scope>NUCLEOTIDE SEQUENCE [LARGE SCALE GENOMIC DNA]</scope>
    <source>
        <strain evidence="1">LSX21</strain>
        <tissue evidence="1">Leaf</tissue>
    </source>
</reference>
<dbReference type="Gene3D" id="2.60.120.330">
    <property type="entry name" value="B-lactam Antibiotic, Isopenicillin N Synthase, Chain"/>
    <property type="match status" value="1"/>
</dbReference>
<dbReference type="InterPro" id="IPR027443">
    <property type="entry name" value="IPNS-like_sf"/>
</dbReference>
<sequence>MTERNLISVLEAEECAFLDLNSTQVGYCCRLLLMTISDKSFAESTGYDRAKELKAGIEKIPEIFILPKDDVIEELCCQGNEFQVPVIALKEFIMMVSNDKFKCVGHRALASRAGPRVSVAWCFTGSVKRLYSPTKKLISEGSAPLYKSLYGT</sequence>
<dbReference type="EMBL" id="JBAMMX010000012">
    <property type="protein sequence ID" value="KAK6929801.1"/>
    <property type="molecule type" value="Genomic_DNA"/>
</dbReference>
<protein>
    <recommendedName>
        <fullName evidence="3">Isopenicillin N synthase-like Fe(2+) 2OG dioxygenase domain-containing protein</fullName>
    </recommendedName>
</protein>
<proteinExistence type="predicted"/>
<comment type="caution">
    <text evidence="1">The sequence shown here is derived from an EMBL/GenBank/DDBJ whole genome shotgun (WGS) entry which is preliminary data.</text>
</comment>